<accession>A0ABX1V3F9</accession>
<organism evidence="2 3">
    <name type="scientific">Acinetobacter terrae</name>
    <dbReference type="NCBI Taxonomy" id="2731247"/>
    <lineage>
        <taxon>Bacteria</taxon>
        <taxon>Pseudomonadati</taxon>
        <taxon>Pseudomonadota</taxon>
        <taxon>Gammaproteobacteria</taxon>
        <taxon>Moraxellales</taxon>
        <taxon>Moraxellaceae</taxon>
        <taxon>Acinetobacter</taxon>
        <taxon>Acinetobacter Taxon 24</taxon>
    </lineage>
</organism>
<feature type="domain" description="DUF4145" evidence="1">
    <location>
        <begin position="93"/>
        <end position="173"/>
    </location>
</feature>
<evidence type="ECO:0000259" key="1">
    <source>
        <dbReference type="Pfam" id="PF13643"/>
    </source>
</evidence>
<dbReference type="Proteomes" id="UP000546536">
    <property type="component" value="Unassembled WGS sequence"/>
</dbReference>
<evidence type="ECO:0000313" key="2">
    <source>
        <dbReference type="EMBL" id="NNH87127.1"/>
    </source>
</evidence>
<gene>
    <name evidence="2" type="ORF">HLH13_05235</name>
</gene>
<protein>
    <submittedName>
        <fullName evidence="2">DUF4145 domain-containing protein</fullName>
    </submittedName>
</protein>
<reference evidence="2 3" key="1">
    <citation type="submission" date="2020-04" db="EMBL/GenBank/DDBJ databases">
        <title>Acinetobacter Taxon 24.</title>
        <authorList>
            <person name="Nemec A."/>
            <person name="Radolfova-Krizova L."/>
            <person name="Higgins P.G."/>
            <person name="Spanelova P."/>
        </authorList>
    </citation>
    <scope>NUCLEOTIDE SEQUENCE [LARGE SCALE GENOMIC DNA]</scope>
    <source>
        <strain evidence="2 3">ANC 4279</strain>
    </source>
</reference>
<dbReference type="EMBL" id="JABERG010000005">
    <property type="protein sequence ID" value="NNH87127.1"/>
    <property type="molecule type" value="Genomic_DNA"/>
</dbReference>
<proteinExistence type="predicted"/>
<keyword evidence="3" id="KW-1185">Reference proteome</keyword>
<dbReference type="InterPro" id="IPR025285">
    <property type="entry name" value="DUF4145"/>
</dbReference>
<comment type="caution">
    <text evidence="2">The sequence shown here is derived from an EMBL/GenBank/DDBJ whole genome shotgun (WGS) entry which is preliminary data.</text>
</comment>
<dbReference type="Pfam" id="PF13643">
    <property type="entry name" value="DUF4145"/>
    <property type="match status" value="1"/>
</dbReference>
<dbReference type="RefSeq" id="WP_171544009.1">
    <property type="nucleotide sequence ID" value="NZ_JABERG010000005.1"/>
</dbReference>
<name>A0ABX1V3F9_9GAMM</name>
<sequence length="217" mass="25202">MTQKYYAPSYEKEHFHCLYCKVYAQQKWSNDAKFPIPYQNEYYFHDQKSLIISRCAHCNQSTLWLDKDIIYPQVDSQIQPHEDMPDNLKKDFNEAVLIVNKSPRGAAALLRLVVQKLMIELGEKGKDINQDIASLVSKGLDPHIQQALDYCRVIGNNAVHPGKINLEDSPEIAQTLFEMINYIIEDLIARPKKIRDRFETLPEGARARIEERDKPKI</sequence>
<evidence type="ECO:0000313" key="3">
    <source>
        <dbReference type="Proteomes" id="UP000546536"/>
    </source>
</evidence>